<evidence type="ECO:0000313" key="4">
    <source>
        <dbReference type="Proteomes" id="UP000316256"/>
    </source>
</evidence>
<dbReference type="PANTHER" id="PTHR43433:SF1">
    <property type="entry name" value="BLL5160 PROTEIN"/>
    <property type="match status" value="1"/>
</dbReference>
<dbReference type="PANTHER" id="PTHR43433">
    <property type="entry name" value="HYDROLASE, ALPHA/BETA FOLD FAMILY PROTEIN"/>
    <property type="match status" value="1"/>
</dbReference>
<comment type="caution">
    <text evidence="3">The sequence shown here is derived from an EMBL/GenBank/DDBJ whole genome shotgun (WGS) entry which is preliminary data.</text>
</comment>
<dbReference type="AlphaFoldDB" id="A0A541B2F4"/>
<gene>
    <name evidence="3" type="ORF">FK531_17475</name>
</gene>
<evidence type="ECO:0000313" key="3">
    <source>
        <dbReference type="EMBL" id="TQF66503.1"/>
    </source>
</evidence>
<dbReference type="InterPro" id="IPR000073">
    <property type="entry name" value="AB_hydrolase_1"/>
</dbReference>
<evidence type="ECO:0000259" key="2">
    <source>
        <dbReference type="Pfam" id="PF00561"/>
    </source>
</evidence>
<protein>
    <submittedName>
        <fullName evidence="3">Alpha/beta hydrolase</fullName>
    </submittedName>
</protein>
<dbReference type="Proteomes" id="UP000316256">
    <property type="component" value="Unassembled WGS sequence"/>
</dbReference>
<feature type="region of interest" description="Disordered" evidence="1">
    <location>
        <begin position="148"/>
        <end position="189"/>
    </location>
</feature>
<dbReference type="OrthoDB" id="63519at2"/>
<feature type="compositionally biased region" description="Basic and acidic residues" evidence="1">
    <location>
        <begin position="160"/>
        <end position="189"/>
    </location>
</feature>
<dbReference type="Gene3D" id="3.40.50.1820">
    <property type="entry name" value="alpha/beta hydrolase"/>
    <property type="match status" value="1"/>
</dbReference>
<keyword evidence="3" id="KW-0378">Hydrolase</keyword>
<sequence length="292" mass="30919">MVELPGRGSTYVIDTGPVPAGVRGQRPTLLLLHALACTGALTWYPAIEQLAAKARVVVLDQRWHGRGIRSDRFTLEDCADDATALADVLGIDRFVVVGYSMGSLVAQLTARAHPDRVAGMVLCAGTTSFRRGARERIALDALNASMGALKPGAGPMPADAETRPARDRTGPDARSRTESDARSRAESDARSRAWALGQFRSTAPGAVGRAVAEIGKFDSSSWIADLDVPTSVVVTTKDLIIPPRRQRWMARQIAGASTYEVASGHASCVLEADTFISGLLPACASVSSRALP</sequence>
<reference evidence="3 4" key="1">
    <citation type="submission" date="2019-06" db="EMBL/GenBank/DDBJ databases">
        <title>Rhodococcus spaelei sp. nov., isolated from a cave.</title>
        <authorList>
            <person name="Lee S.D."/>
        </authorList>
    </citation>
    <scope>NUCLEOTIDE SEQUENCE [LARGE SCALE GENOMIC DNA]</scope>
    <source>
        <strain evidence="3 4">C9-5</strain>
    </source>
</reference>
<evidence type="ECO:0000256" key="1">
    <source>
        <dbReference type="SAM" id="MobiDB-lite"/>
    </source>
</evidence>
<dbReference type="SUPFAM" id="SSF53474">
    <property type="entry name" value="alpha/beta-Hydrolases"/>
    <property type="match status" value="1"/>
</dbReference>
<feature type="domain" description="AB hydrolase-1" evidence="2">
    <location>
        <begin position="27"/>
        <end position="261"/>
    </location>
</feature>
<accession>A0A541B2F4</accession>
<name>A0A541B2F4_9NOCA</name>
<dbReference type="EMBL" id="VIGH01000008">
    <property type="protein sequence ID" value="TQF66503.1"/>
    <property type="molecule type" value="Genomic_DNA"/>
</dbReference>
<dbReference type="Pfam" id="PF00561">
    <property type="entry name" value="Abhydrolase_1"/>
    <property type="match status" value="1"/>
</dbReference>
<dbReference type="GO" id="GO:0016787">
    <property type="term" value="F:hydrolase activity"/>
    <property type="evidence" value="ECO:0007669"/>
    <property type="project" value="UniProtKB-KW"/>
</dbReference>
<dbReference type="InterPro" id="IPR050471">
    <property type="entry name" value="AB_hydrolase"/>
</dbReference>
<keyword evidence="4" id="KW-1185">Reference proteome</keyword>
<dbReference type="InterPro" id="IPR029058">
    <property type="entry name" value="AB_hydrolase_fold"/>
</dbReference>
<organism evidence="3 4">
    <name type="scientific">Rhodococcus spelaei</name>
    <dbReference type="NCBI Taxonomy" id="2546320"/>
    <lineage>
        <taxon>Bacteria</taxon>
        <taxon>Bacillati</taxon>
        <taxon>Actinomycetota</taxon>
        <taxon>Actinomycetes</taxon>
        <taxon>Mycobacteriales</taxon>
        <taxon>Nocardiaceae</taxon>
        <taxon>Rhodococcus</taxon>
    </lineage>
</organism>
<proteinExistence type="predicted"/>